<evidence type="ECO:0000256" key="2">
    <source>
        <dbReference type="SAM" id="Phobius"/>
    </source>
</evidence>
<reference evidence="4" key="1">
    <citation type="journal article" date="2023" name="Commun. Biol.">
        <title>Genome analysis of Parmales, the sister group of diatoms, reveals the evolutionary specialization of diatoms from phago-mixotrophs to photoautotrophs.</title>
        <authorList>
            <person name="Ban H."/>
            <person name="Sato S."/>
            <person name="Yoshikawa S."/>
            <person name="Yamada K."/>
            <person name="Nakamura Y."/>
            <person name="Ichinomiya M."/>
            <person name="Sato N."/>
            <person name="Blanc-Mathieu R."/>
            <person name="Endo H."/>
            <person name="Kuwata A."/>
            <person name="Ogata H."/>
        </authorList>
    </citation>
    <scope>NUCLEOTIDE SEQUENCE [LARGE SCALE GENOMIC DNA]</scope>
</reference>
<proteinExistence type="predicted"/>
<name>A0A9W7ECU3_9STRA</name>
<sequence>MGKKHDTKQSAALTSTRNFYLPLFLLIELVSFYIIFVRLRSQSGIGWGKLLAVVGNAVLTWSLYNDIMSSAGKQASKSVKRTKDGIQAEKEKVAGSESIDLFALTSVLKVGTYFWIVCFWLNTGVAMAVGGWKVWAMVQGARGMFGGGGGGGGGWGGAGGDSGGVEQEGEEKREETLSEF</sequence>
<dbReference type="InterPro" id="IPR008506">
    <property type="entry name" value="SND2/TMEM208"/>
</dbReference>
<comment type="caution">
    <text evidence="3">The sequence shown here is derived from an EMBL/GenBank/DDBJ whole genome shotgun (WGS) entry which is preliminary data.</text>
</comment>
<evidence type="ECO:0000313" key="4">
    <source>
        <dbReference type="Proteomes" id="UP001162640"/>
    </source>
</evidence>
<feature type="transmembrane region" description="Helical" evidence="2">
    <location>
        <begin position="46"/>
        <end position="64"/>
    </location>
</feature>
<feature type="compositionally biased region" description="Gly residues" evidence="1">
    <location>
        <begin position="152"/>
        <end position="163"/>
    </location>
</feature>
<feature type="transmembrane region" description="Helical" evidence="2">
    <location>
        <begin position="113"/>
        <end position="135"/>
    </location>
</feature>
<dbReference type="EMBL" id="BLQM01000193">
    <property type="protein sequence ID" value="GMH74192.1"/>
    <property type="molecule type" value="Genomic_DNA"/>
</dbReference>
<organism evidence="3 4">
    <name type="scientific">Triparma laevis f. inornata</name>
    <dbReference type="NCBI Taxonomy" id="1714386"/>
    <lineage>
        <taxon>Eukaryota</taxon>
        <taxon>Sar</taxon>
        <taxon>Stramenopiles</taxon>
        <taxon>Ochrophyta</taxon>
        <taxon>Bolidophyceae</taxon>
        <taxon>Parmales</taxon>
        <taxon>Triparmaceae</taxon>
        <taxon>Triparma</taxon>
    </lineage>
</organism>
<feature type="region of interest" description="Disordered" evidence="1">
    <location>
        <begin position="152"/>
        <end position="180"/>
    </location>
</feature>
<evidence type="ECO:0000313" key="3">
    <source>
        <dbReference type="EMBL" id="GMH74192.1"/>
    </source>
</evidence>
<keyword evidence="2" id="KW-0472">Membrane</keyword>
<feature type="transmembrane region" description="Helical" evidence="2">
    <location>
        <begin position="20"/>
        <end position="39"/>
    </location>
</feature>
<evidence type="ECO:0000256" key="1">
    <source>
        <dbReference type="SAM" id="MobiDB-lite"/>
    </source>
</evidence>
<dbReference type="Pfam" id="PF05620">
    <property type="entry name" value="TMEM208_SND2"/>
    <property type="match status" value="1"/>
</dbReference>
<protein>
    <submittedName>
        <fullName evidence="3">Uncharacterized protein</fullName>
    </submittedName>
</protein>
<keyword evidence="2" id="KW-1133">Transmembrane helix</keyword>
<keyword evidence="2" id="KW-0812">Transmembrane</keyword>
<feature type="compositionally biased region" description="Basic and acidic residues" evidence="1">
    <location>
        <begin position="170"/>
        <end position="180"/>
    </location>
</feature>
<gene>
    <name evidence="3" type="ORF">TL16_g06399</name>
</gene>
<dbReference type="AlphaFoldDB" id="A0A9W7ECU3"/>
<dbReference type="Proteomes" id="UP001162640">
    <property type="component" value="Unassembled WGS sequence"/>
</dbReference>
<accession>A0A9W7ECU3</accession>